<dbReference type="AlphaFoldDB" id="A0A2A3Z2T0"/>
<evidence type="ECO:0000256" key="3">
    <source>
        <dbReference type="ARBA" id="ARBA00023121"/>
    </source>
</evidence>
<accession>A0A2A3Z2T0</accession>
<dbReference type="Pfam" id="PF05719">
    <property type="entry name" value="GPP34"/>
    <property type="match status" value="1"/>
</dbReference>
<dbReference type="GO" id="GO:0012505">
    <property type="term" value="C:endomembrane system"/>
    <property type="evidence" value="ECO:0007669"/>
    <property type="project" value="UniProtKB-ARBA"/>
</dbReference>
<organism evidence="6 7">
    <name type="scientific">Brevibacterium aurantiacum</name>
    <dbReference type="NCBI Taxonomy" id="273384"/>
    <lineage>
        <taxon>Bacteria</taxon>
        <taxon>Bacillati</taxon>
        <taxon>Actinomycetota</taxon>
        <taxon>Actinomycetes</taxon>
        <taxon>Micrococcales</taxon>
        <taxon>Brevibacteriaceae</taxon>
        <taxon>Brevibacterium</taxon>
    </lineage>
</organism>
<keyword evidence="2" id="KW-0333">Golgi apparatus</keyword>
<feature type="region of interest" description="Disordered" evidence="5">
    <location>
        <begin position="1"/>
        <end position="27"/>
    </location>
</feature>
<protein>
    <recommendedName>
        <fullName evidence="8">GPP34 family phosphoprotein</fullName>
    </recommendedName>
</protein>
<sequence>MTDLNESRSPMDADSQKPELDGARPAPAPASLAQDILLVLFDPASGSVRGEGMPLSGVLAGAALVDLAFDKHITLDRLGLLRGDEVRVISAVPPADLILRDVWERLASGPMEVHGRVAEIGPRLRAPLLDALVRDGYLRRERRRMLGVFPATVLTEGDTGHRSQLIADVRDVLVDGAEPDRRTAGLVALLSASGTLPQFHKEIGWTSTIAVRALRFREGEWGTAVAAEAVTRIAASLVASSLFTSVIASRDG</sequence>
<evidence type="ECO:0008006" key="8">
    <source>
        <dbReference type="Google" id="ProtNLM"/>
    </source>
</evidence>
<evidence type="ECO:0000313" key="7">
    <source>
        <dbReference type="Proteomes" id="UP000217564"/>
    </source>
</evidence>
<evidence type="ECO:0000256" key="5">
    <source>
        <dbReference type="SAM" id="MobiDB-lite"/>
    </source>
</evidence>
<keyword evidence="3" id="KW-0446">Lipid-binding</keyword>
<evidence type="ECO:0000256" key="4">
    <source>
        <dbReference type="ARBA" id="ARBA00023136"/>
    </source>
</evidence>
<dbReference type="InterPro" id="IPR008628">
    <property type="entry name" value="GPP34-like"/>
</dbReference>
<keyword evidence="4" id="KW-0472">Membrane</keyword>
<dbReference type="GO" id="GO:0070273">
    <property type="term" value="F:phosphatidylinositol-4-phosphate binding"/>
    <property type="evidence" value="ECO:0007669"/>
    <property type="project" value="InterPro"/>
</dbReference>
<comment type="subcellular location">
    <subcellularLocation>
        <location evidence="1">Golgi apparatus membrane</location>
        <topology evidence="1">Peripheral membrane protein</topology>
        <orientation evidence="1">Cytoplasmic side</orientation>
    </subcellularLocation>
</comment>
<dbReference type="GO" id="GO:0005737">
    <property type="term" value="C:cytoplasm"/>
    <property type="evidence" value="ECO:0007669"/>
    <property type="project" value="UniProtKB-ARBA"/>
</dbReference>
<name>A0A2A3Z2T0_BREAU</name>
<proteinExistence type="predicted"/>
<reference evidence="6 7" key="1">
    <citation type="journal article" date="2017" name="Elife">
        <title>Extensive horizontal gene transfer in cheese-associated bacteria.</title>
        <authorList>
            <person name="Bonham K.S."/>
            <person name="Wolfe B.E."/>
            <person name="Dutton R.J."/>
        </authorList>
    </citation>
    <scope>NUCLEOTIDE SEQUENCE [LARGE SCALE GENOMIC DNA]</scope>
    <source>
        <strain evidence="6 7">947_7</strain>
    </source>
</reference>
<dbReference type="EMBL" id="NRGP01000019">
    <property type="protein sequence ID" value="PCC45854.1"/>
    <property type="molecule type" value="Genomic_DNA"/>
</dbReference>
<feature type="compositionally biased region" description="Basic and acidic residues" evidence="5">
    <location>
        <begin position="1"/>
        <end position="22"/>
    </location>
</feature>
<comment type="caution">
    <text evidence="6">The sequence shown here is derived from an EMBL/GenBank/DDBJ whole genome shotgun (WGS) entry which is preliminary data.</text>
</comment>
<dbReference type="Gene3D" id="1.10.3630.10">
    <property type="entry name" value="yeast vps74-n-term truncation variant domain like"/>
    <property type="match status" value="1"/>
</dbReference>
<dbReference type="Proteomes" id="UP000217564">
    <property type="component" value="Unassembled WGS sequence"/>
</dbReference>
<dbReference type="InterPro" id="IPR038261">
    <property type="entry name" value="GPP34-like_sf"/>
</dbReference>
<gene>
    <name evidence="6" type="ORF">CIK64_14110</name>
</gene>
<evidence type="ECO:0000313" key="6">
    <source>
        <dbReference type="EMBL" id="PCC45854.1"/>
    </source>
</evidence>
<evidence type="ECO:0000256" key="1">
    <source>
        <dbReference type="ARBA" id="ARBA00004255"/>
    </source>
</evidence>
<evidence type="ECO:0000256" key="2">
    <source>
        <dbReference type="ARBA" id="ARBA00023034"/>
    </source>
</evidence>